<evidence type="ECO:0000256" key="2">
    <source>
        <dbReference type="SAM" id="Phobius"/>
    </source>
</evidence>
<dbReference type="EMBL" id="JACHMI010000001">
    <property type="protein sequence ID" value="MBB6551063.1"/>
    <property type="molecule type" value="Genomic_DNA"/>
</dbReference>
<keyword evidence="4" id="KW-1185">Reference proteome</keyword>
<feature type="compositionally biased region" description="Basic and acidic residues" evidence="1">
    <location>
        <begin position="201"/>
        <end position="212"/>
    </location>
</feature>
<evidence type="ECO:0000313" key="4">
    <source>
        <dbReference type="Proteomes" id="UP000565579"/>
    </source>
</evidence>
<gene>
    <name evidence="3" type="ORF">HD593_005858</name>
</gene>
<reference evidence="3 4" key="1">
    <citation type="submission" date="2020-08" db="EMBL/GenBank/DDBJ databases">
        <title>Sequencing the genomes of 1000 actinobacteria strains.</title>
        <authorList>
            <person name="Klenk H.-P."/>
        </authorList>
    </citation>
    <scope>NUCLEOTIDE SEQUENCE [LARGE SCALE GENOMIC DNA]</scope>
    <source>
        <strain evidence="3 4">DSM 43768</strain>
    </source>
</reference>
<dbReference type="Proteomes" id="UP000565579">
    <property type="component" value="Unassembled WGS sequence"/>
</dbReference>
<feature type="compositionally biased region" description="Basic and acidic residues" evidence="1">
    <location>
        <begin position="23"/>
        <end position="69"/>
    </location>
</feature>
<proteinExistence type="predicted"/>
<keyword evidence="2" id="KW-0472">Membrane</keyword>
<organism evidence="3 4">
    <name type="scientific">Nonomuraea rubra</name>
    <dbReference type="NCBI Taxonomy" id="46180"/>
    <lineage>
        <taxon>Bacteria</taxon>
        <taxon>Bacillati</taxon>
        <taxon>Actinomycetota</taxon>
        <taxon>Actinomycetes</taxon>
        <taxon>Streptosporangiales</taxon>
        <taxon>Streptosporangiaceae</taxon>
        <taxon>Nonomuraea</taxon>
    </lineage>
</organism>
<name>A0A7X0NWR3_9ACTN</name>
<feature type="region of interest" description="Disordered" evidence="1">
    <location>
        <begin position="170"/>
        <end position="237"/>
    </location>
</feature>
<feature type="transmembrane region" description="Helical" evidence="2">
    <location>
        <begin position="142"/>
        <end position="160"/>
    </location>
</feature>
<feature type="region of interest" description="Disordered" evidence="1">
    <location>
        <begin position="1"/>
        <end position="130"/>
    </location>
</feature>
<feature type="compositionally biased region" description="Low complexity" evidence="1">
    <location>
        <begin position="94"/>
        <end position="117"/>
    </location>
</feature>
<accession>A0A7X0NWR3</accession>
<comment type="caution">
    <text evidence="3">The sequence shown here is derived from an EMBL/GenBank/DDBJ whole genome shotgun (WGS) entry which is preliminary data.</text>
</comment>
<keyword evidence="2" id="KW-0812">Transmembrane</keyword>
<dbReference type="AlphaFoldDB" id="A0A7X0NWR3"/>
<sequence length="382" mass="40314">MTSKRAAGGRHRQGRPVPAPPPDPRHRPTRGDRPDRDWADRPDRDRAERAERDVRPERGERAGGRDRPNEAAVATVQFRQVRPATPPPARPVERAASPARPAGPAASPVRPARVAAAPAPPAPPAQVASAARARRSRRSIKLWVIAGVLAQAGLFAVTLLNQDADPTTALAAPAGTTGPTPANTTTGQPGQPGQPGQSADQDTKPRQQERKAGSSLAFSAVAGPSCPRDTGRSVNIIGAPGRNGWKDARAGGWTGAGCGEGFLFSDLTYDPATTGQPVNTFQWRFTTGLRGKHQCAVGVYIPRSGLAGQRVWYTVSDGFDKDARTVAEFTLDQHMRQGTWVAAPSLVTVTGGLVMVEIRDTGKGNMTGDQSMVAGPVRLSCV</sequence>
<feature type="compositionally biased region" description="Low complexity" evidence="1">
    <location>
        <begin position="170"/>
        <end position="200"/>
    </location>
</feature>
<protein>
    <submittedName>
        <fullName evidence="3">Uncharacterized protein</fullName>
    </submittedName>
</protein>
<evidence type="ECO:0000313" key="3">
    <source>
        <dbReference type="EMBL" id="MBB6551063.1"/>
    </source>
</evidence>
<keyword evidence="2" id="KW-1133">Transmembrane helix</keyword>
<dbReference type="RefSeq" id="WP_185105214.1">
    <property type="nucleotide sequence ID" value="NZ_BAAAXY010000095.1"/>
</dbReference>
<evidence type="ECO:0000256" key="1">
    <source>
        <dbReference type="SAM" id="MobiDB-lite"/>
    </source>
</evidence>